<feature type="compositionally biased region" description="Polar residues" evidence="1">
    <location>
        <begin position="810"/>
        <end position="834"/>
    </location>
</feature>
<feature type="compositionally biased region" description="Low complexity" evidence="1">
    <location>
        <begin position="341"/>
        <end position="354"/>
    </location>
</feature>
<gene>
    <name evidence="2" type="primary">PARPA_13724.1 scaffold 47024</name>
</gene>
<name>A0A0B7NWF4_9FUNG</name>
<feature type="region of interest" description="Disordered" evidence="1">
    <location>
        <begin position="124"/>
        <end position="144"/>
    </location>
</feature>
<evidence type="ECO:0000313" key="2">
    <source>
        <dbReference type="EMBL" id="CEP19409.1"/>
    </source>
</evidence>
<feature type="compositionally biased region" description="Low complexity" evidence="1">
    <location>
        <begin position="464"/>
        <end position="477"/>
    </location>
</feature>
<feature type="region of interest" description="Disordered" evidence="1">
    <location>
        <begin position="383"/>
        <end position="410"/>
    </location>
</feature>
<feature type="region of interest" description="Disordered" evidence="1">
    <location>
        <begin position="795"/>
        <end position="870"/>
    </location>
</feature>
<dbReference type="STRING" id="35722.A0A0B7NWF4"/>
<sequence>MFKSKKKRLQEKKEAEAAAVAAAIAKIEAETSKCKLLDDIHLTHDFRSSVILPQLNKNIDPNKLLRQQEHLALLRQIPETLSPPLSPPPASTFRSSNDSALFENDGSKQYQDLAAWRHQKSQNRYSNGLFGGKQRGRPKPVPRKRFNNIVYQNIEEEIVTNGQSTETFINLPDQLAQESIDEASAINENEDKDKEEAVEEEEEEDNNNDEAEDEEELLQEEYEPDSDEEENFFFQDFSGHDTDRPRKRNPTTSNSNGRRRKSHKAINNKFNLSSFAKDLHDNRLSVIQPRESRIVMTEDDEFELQKLLERQRMSSMATSGSTESLKIIPPVPSLNLIKPHTSSGTPSPPASASTCVSGFAPDSEPDSLIMTQKVEDLEIEGMPIMNSDHGSSTENSFSSGAEGSNSPVISERESHHFIEEGDSNKIAIESDEEDVGLTMSKTPVALNLRSAATNIHHHMNQSKDAQSSRLSSAASSAKSDKESQSRLSPPSTPPLARLQDYEKESVESRFTKQEANRSTAMDDMQANLHIDESSVTSSALDWITEDSKSHTSKIKELFPIQNQVGSAPLQRQQQSKPQKSRSIFSNFRQVGRSKTHHSSSGGVSSIKGLVRNLSTSHQSKPANPPDNTAAADTSGLSRAAMAVIQHNVAKHGKNKAPAEKVEVQPQPQKTRPRSKSDANSGSGSRLIAHLLSRASSANRSKRSNSTKVVNMEEDSAAKKRAQVVRKTIIYVQPDSLHDLLKNGGSGSNSIQIPPLPRLEMPREIDLETRNTIMSDESLSPDDETIRSKEYITATKVSRQPSVRKRVVETQEGNNSSSYTALSPSKEASSNQKEGTSAGGMLSRNGSKRRWQLQSMDEDELLPPNSQQKSENYVEGVELREMSDGSVVWGVVKKQGNRKSFYAPNKQNELELVEDGEDNDEEEDTRGEDYFRNRVMKKSNSSSSIAYASKVQHNSPPPPVPRRSPRRYVPGEHVHNTRTDIFYSDQVTLPSLLKMMQERQHEYPGDISEEDEEETHYAMNEKALSSVDDQLDEMMRILTAT</sequence>
<dbReference type="Proteomes" id="UP000054107">
    <property type="component" value="Unassembled WGS sequence"/>
</dbReference>
<feature type="compositionally biased region" description="Basic and acidic residues" evidence="1">
    <location>
        <begin position="499"/>
        <end position="515"/>
    </location>
</feature>
<protein>
    <submittedName>
        <fullName evidence="2">Uncharacterized protein</fullName>
    </submittedName>
</protein>
<organism evidence="2 3">
    <name type="scientific">Parasitella parasitica</name>
    <dbReference type="NCBI Taxonomy" id="35722"/>
    <lineage>
        <taxon>Eukaryota</taxon>
        <taxon>Fungi</taxon>
        <taxon>Fungi incertae sedis</taxon>
        <taxon>Mucoromycota</taxon>
        <taxon>Mucoromycotina</taxon>
        <taxon>Mucoromycetes</taxon>
        <taxon>Mucorales</taxon>
        <taxon>Mucorineae</taxon>
        <taxon>Mucoraceae</taxon>
        <taxon>Parasitella</taxon>
    </lineage>
</organism>
<feature type="compositionally biased region" description="Polar residues" evidence="1">
    <location>
        <begin position="388"/>
        <end position="408"/>
    </location>
</feature>
<proteinExistence type="predicted"/>
<reference evidence="2 3" key="1">
    <citation type="submission" date="2014-09" db="EMBL/GenBank/DDBJ databases">
        <authorList>
            <person name="Ellenberger Sabrina"/>
        </authorList>
    </citation>
    <scope>NUCLEOTIDE SEQUENCE [LARGE SCALE GENOMIC DNA]</scope>
    <source>
        <strain evidence="2 3">CBS 412.66</strain>
    </source>
</reference>
<accession>A0A0B7NWF4</accession>
<feature type="region of interest" description="Disordered" evidence="1">
    <location>
        <begin position="79"/>
        <end position="103"/>
    </location>
</feature>
<evidence type="ECO:0000256" key="1">
    <source>
        <dbReference type="SAM" id="MobiDB-lite"/>
    </source>
</evidence>
<feature type="region of interest" description="Disordered" evidence="1">
    <location>
        <begin position="339"/>
        <end position="367"/>
    </location>
</feature>
<dbReference type="OrthoDB" id="2401616at2759"/>
<keyword evidence="3" id="KW-1185">Reference proteome</keyword>
<evidence type="ECO:0000313" key="3">
    <source>
        <dbReference type="Proteomes" id="UP000054107"/>
    </source>
</evidence>
<feature type="region of interest" description="Disordered" evidence="1">
    <location>
        <begin position="941"/>
        <end position="967"/>
    </location>
</feature>
<feature type="region of interest" description="Disordered" evidence="1">
    <location>
        <begin position="182"/>
        <end position="267"/>
    </location>
</feature>
<dbReference type="EMBL" id="LN734024">
    <property type="protein sequence ID" value="CEP19409.1"/>
    <property type="molecule type" value="Genomic_DNA"/>
</dbReference>
<feature type="region of interest" description="Disordered" evidence="1">
    <location>
        <begin position="458"/>
        <end position="519"/>
    </location>
</feature>
<feature type="compositionally biased region" description="Basic residues" evidence="1">
    <location>
        <begin position="134"/>
        <end position="144"/>
    </location>
</feature>
<feature type="compositionally biased region" description="Basic residues" evidence="1">
    <location>
        <begin position="257"/>
        <end position="266"/>
    </location>
</feature>
<feature type="region of interest" description="Disordered" evidence="1">
    <location>
        <begin position="649"/>
        <end position="716"/>
    </location>
</feature>
<dbReference type="AlphaFoldDB" id="A0A0B7NWF4"/>
<feature type="compositionally biased region" description="Acidic residues" evidence="1">
    <location>
        <begin position="196"/>
        <end position="231"/>
    </location>
</feature>